<feature type="region of interest" description="Disordered" evidence="1">
    <location>
        <begin position="1"/>
        <end position="40"/>
    </location>
</feature>
<evidence type="ECO:0000313" key="3">
    <source>
        <dbReference type="Proteomes" id="UP000749646"/>
    </source>
</evidence>
<keyword evidence="3" id="KW-1185">Reference proteome</keyword>
<reference evidence="2" key="1">
    <citation type="journal article" date="2020" name="Fungal Divers.">
        <title>Resolving the Mortierellaceae phylogeny through synthesis of multi-gene phylogenetics and phylogenomics.</title>
        <authorList>
            <person name="Vandepol N."/>
            <person name="Liber J."/>
            <person name="Desiro A."/>
            <person name="Na H."/>
            <person name="Kennedy M."/>
            <person name="Barry K."/>
            <person name="Grigoriev I.V."/>
            <person name="Miller A.N."/>
            <person name="O'Donnell K."/>
            <person name="Stajich J.E."/>
            <person name="Bonito G."/>
        </authorList>
    </citation>
    <scope>NUCLEOTIDE SEQUENCE</scope>
    <source>
        <strain evidence="2">MES-2147</strain>
    </source>
</reference>
<feature type="compositionally biased region" description="Acidic residues" evidence="1">
    <location>
        <begin position="20"/>
        <end position="34"/>
    </location>
</feature>
<evidence type="ECO:0000313" key="2">
    <source>
        <dbReference type="EMBL" id="KAF9985407.1"/>
    </source>
</evidence>
<protein>
    <submittedName>
        <fullName evidence="2">Uncharacterized protein</fullName>
    </submittedName>
</protein>
<accession>A0A9P6SP38</accession>
<evidence type="ECO:0000256" key="1">
    <source>
        <dbReference type="SAM" id="MobiDB-lite"/>
    </source>
</evidence>
<sequence>MTLPANVYQEPREPGCPSDCDGDDGDDDDDDDDEGTSRGAWSCACERGLDSILPKVFPQEQNVKVYGNYQAITPPSYLFKPRNQAKRFVSKTLQGSSFIKCPIDELEE</sequence>
<dbReference type="Proteomes" id="UP000749646">
    <property type="component" value="Unassembled WGS sequence"/>
</dbReference>
<dbReference type="AlphaFoldDB" id="A0A9P6SP38"/>
<organism evidence="2 3">
    <name type="scientific">Modicella reniformis</name>
    <dbReference type="NCBI Taxonomy" id="1440133"/>
    <lineage>
        <taxon>Eukaryota</taxon>
        <taxon>Fungi</taxon>
        <taxon>Fungi incertae sedis</taxon>
        <taxon>Mucoromycota</taxon>
        <taxon>Mortierellomycotina</taxon>
        <taxon>Mortierellomycetes</taxon>
        <taxon>Mortierellales</taxon>
        <taxon>Mortierellaceae</taxon>
        <taxon>Modicella</taxon>
    </lineage>
</organism>
<name>A0A9P6SP38_9FUNG</name>
<dbReference type="EMBL" id="JAAAHW010003301">
    <property type="protein sequence ID" value="KAF9985407.1"/>
    <property type="molecule type" value="Genomic_DNA"/>
</dbReference>
<comment type="caution">
    <text evidence="2">The sequence shown here is derived from an EMBL/GenBank/DDBJ whole genome shotgun (WGS) entry which is preliminary data.</text>
</comment>
<gene>
    <name evidence="2" type="ORF">BGZ65_010911</name>
</gene>
<proteinExistence type="predicted"/>